<dbReference type="SUPFAM" id="SSF53850">
    <property type="entry name" value="Periplasmic binding protein-like II"/>
    <property type="match status" value="1"/>
</dbReference>
<evidence type="ECO:0000256" key="1">
    <source>
        <dbReference type="ARBA" id="ARBA00004196"/>
    </source>
</evidence>
<dbReference type="PANTHER" id="PTHR43649:SF31">
    <property type="entry name" value="SN-GLYCEROL-3-PHOSPHATE-BINDING PERIPLASMIC PROTEIN UGPB"/>
    <property type="match status" value="1"/>
</dbReference>
<keyword evidence="4 5" id="KW-0732">Signal</keyword>
<dbReference type="InterPro" id="IPR006059">
    <property type="entry name" value="SBP"/>
</dbReference>
<evidence type="ECO:0000313" key="7">
    <source>
        <dbReference type="Proteomes" id="UP000638043"/>
    </source>
</evidence>
<dbReference type="InterPro" id="IPR050490">
    <property type="entry name" value="Bact_solute-bd_prot1"/>
</dbReference>
<dbReference type="Gene3D" id="3.40.190.10">
    <property type="entry name" value="Periplasmic binding protein-like II"/>
    <property type="match status" value="1"/>
</dbReference>
<dbReference type="Proteomes" id="UP000638043">
    <property type="component" value="Unassembled WGS sequence"/>
</dbReference>
<dbReference type="Pfam" id="PF01547">
    <property type="entry name" value="SBP_bac_1"/>
    <property type="match status" value="1"/>
</dbReference>
<dbReference type="RefSeq" id="WP_229661349.1">
    <property type="nucleotide sequence ID" value="NZ_BMMQ01000012.1"/>
</dbReference>
<feature type="signal peptide" evidence="5">
    <location>
        <begin position="1"/>
        <end position="22"/>
    </location>
</feature>
<evidence type="ECO:0000256" key="5">
    <source>
        <dbReference type="SAM" id="SignalP"/>
    </source>
</evidence>
<comment type="caution">
    <text evidence="6">The sequence shown here is derived from an EMBL/GenBank/DDBJ whole genome shotgun (WGS) entry which is preliminary data.</text>
</comment>
<comment type="similarity">
    <text evidence="2">Belongs to the bacterial solute-binding protein 1 family.</text>
</comment>
<evidence type="ECO:0000256" key="4">
    <source>
        <dbReference type="ARBA" id="ARBA00022729"/>
    </source>
</evidence>
<evidence type="ECO:0000313" key="6">
    <source>
        <dbReference type="EMBL" id="GGO67131.1"/>
    </source>
</evidence>
<reference evidence="7" key="1">
    <citation type="journal article" date="2019" name="Int. J. Syst. Evol. Microbiol.">
        <title>The Global Catalogue of Microorganisms (GCM) 10K type strain sequencing project: providing services to taxonomists for standard genome sequencing and annotation.</title>
        <authorList>
            <consortium name="The Broad Institute Genomics Platform"/>
            <consortium name="The Broad Institute Genome Sequencing Center for Infectious Disease"/>
            <person name="Wu L."/>
            <person name="Ma J."/>
        </authorList>
    </citation>
    <scope>NUCLEOTIDE SEQUENCE [LARGE SCALE GENOMIC DNA]</scope>
    <source>
        <strain evidence="7">CGMCC 4.7181</strain>
    </source>
</reference>
<name>A0ABQ2N5B8_9MICO</name>
<sequence length="424" mass="44618">MKAMTPRRMVRTAAALTTAALAVTVAGCSTGGDDSSSADGKTTIVWDMWSGSEADLANLQEHVRIAEEDNPDITVALRTAPWGDYFTKLTTNLASGEVACITGMSGQYTPGYAEALTPLTDADLETAGIDPSAFSEGALDILSYDGELLGLPFDVAAMQVYYNADIFEEAGVEPPAVGWTLEDFEEAANAVSAVKPAFAAAMGDFQWMSLPIAASKKQPVDESGALALTDPDFVDAATWYAQFAIDGIASPPPSASSSGWGEEEFKAGNVAMAVDGTWNAVSYLNNETGFTAGMVDLPQSPDGRLGVVLGSGYGIGANCEHKEEALRVLGSLVGEKAQDYIASSGRSYPALAASQPLFFESIDEEFRSEVESVFAASFQQVEGARSTADWSQVYASLQPNLVSVFTGQVPMAEALETTQAQFGE</sequence>
<keyword evidence="3" id="KW-0813">Transport</keyword>
<keyword evidence="7" id="KW-1185">Reference proteome</keyword>
<protein>
    <submittedName>
        <fullName evidence="6">Sugar ABC transporter substrate-binding protein</fullName>
    </submittedName>
</protein>
<accession>A0ABQ2N5B8</accession>
<evidence type="ECO:0000256" key="3">
    <source>
        <dbReference type="ARBA" id="ARBA00022448"/>
    </source>
</evidence>
<dbReference type="PANTHER" id="PTHR43649">
    <property type="entry name" value="ARABINOSE-BINDING PROTEIN-RELATED"/>
    <property type="match status" value="1"/>
</dbReference>
<dbReference type="PROSITE" id="PS51257">
    <property type="entry name" value="PROKAR_LIPOPROTEIN"/>
    <property type="match status" value="1"/>
</dbReference>
<evidence type="ECO:0000256" key="2">
    <source>
        <dbReference type="ARBA" id="ARBA00008520"/>
    </source>
</evidence>
<proteinExistence type="inferred from homology"/>
<comment type="subcellular location">
    <subcellularLocation>
        <location evidence="1">Cell envelope</location>
    </subcellularLocation>
</comment>
<organism evidence="6 7">
    <name type="scientific">Microbacterium nanhaiense</name>
    <dbReference type="NCBI Taxonomy" id="1301026"/>
    <lineage>
        <taxon>Bacteria</taxon>
        <taxon>Bacillati</taxon>
        <taxon>Actinomycetota</taxon>
        <taxon>Actinomycetes</taxon>
        <taxon>Micrococcales</taxon>
        <taxon>Microbacteriaceae</taxon>
        <taxon>Microbacterium</taxon>
    </lineage>
</organism>
<feature type="chain" id="PRO_5046575295" evidence="5">
    <location>
        <begin position="23"/>
        <end position="424"/>
    </location>
</feature>
<dbReference type="EMBL" id="BMMQ01000012">
    <property type="protein sequence ID" value="GGO67131.1"/>
    <property type="molecule type" value="Genomic_DNA"/>
</dbReference>
<gene>
    <name evidence="6" type="ORF">GCM10010910_28210</name>
</gene>